<reference evidence="2" key="1">
    <citation type="submission" date="2008-10" db="EMBL/GenBank/DDBJ databases">
        <title>Assessment of metabolic and molecular diversity of plant growth promoting rhizobacteria isolated from certain crop fields.</title>
        <authorList>
            <person name="Mishra V.K."/>
            <person name="Kumar A."/>
        </authorList>
    </citation>
    <scope>NUCLEOTIDE SEQUENCE</scope>
    <source>
        <strain evidence="2">MR-M1</strain>
    </source>
</reference>
<accession>B6VAA8</accession>
<name>B6VAA8_KLEPN</name>
<evidence type="ECO:0000313" key="2">
    <source>
        <dbReference type="EMBL" id="ACJ03766.1"/>
    </source>
</evidence>
<dbReference type="EMBL" id="FJ357240">
    <property type="protein sequence ID" value="ACJ03766.1"/>
    <property type="molecule type" value="Genomic_DNA"/>
</dbReference>
<proteinExistence type="predicted"/>
<sequence>MHLPAPRQASSPSCTRTRLPVRSSGPLDVNRPAITNWEGPFSLKQILHHRGPHPTRPDFIDEQCDIGGRKTPIPPEISGYLDLSHRYRYCFSFLRLNTEKALPPLPGFCSTCMPDCCPINWPWRLTWPSLCNPSSVKLWRPIRIIIVDDFDWLTSCNTAMDFCFLMQLITAEGYMNMLIGRFSLRAIIEGTAMSPHMRSDGQDEYLRGLCARHSLSWRPLPTVPGWGFLLMNWTPSSLKGDPCQLNGLRSPLHYLLLLSGVITVGLIQRLRERSC</sequence>
<protein>
    <submittedName>
        <fullName evidence="2">Coenzyme PQQ synthesis protein E</fullName>
    </submittedName>
</protein>
<feature type="region of interest" description="Disordered" evidence="1">
    <location>
        <begin position="1"/>
        <end position="25"/>
    </location>
</feature>
<organism evidence="2">
    <name type="scientific">Klebsiella pneumoniae</name>
    <dbReference type="NCBI Taxonomy" id="573"/>
    <lineage>
        <taxon>Bacteria</taxon>
        <taxon>Pseudomonadati</taxon>
        <taxon>Pseudomonadota</taxon>
        <taxon>Gammaproteobacteria</taxon>
        <taxon>Enterobacterales</taxon>
        <taxon>Enterobacteriaceae</taxon>
        <taxon>Klebsiella/Raoultella group</taxon>
        <taxon>Klebsiella</taxon>
        <taxon>Klebsiella pneumoniae complex</taxon>
    </lineage>
</organism>
<dbReference type="AlphaFoldDB" id="B6VAA8"/>
<evidence type="ECO:0000256" key="1">
    <source>
        <dbReference type="SAM" id="MobiDB-lite"/>
    </source>
</evidence>